<reference evidence="3" key="1">
    <citation type="submission" date="2016-10" db="EMBL/GenBank/DDBJ databases">
        <authorList>
            <person name="Varghese N."/>
            <person name="Submissions S."/>
        </authorList>
    </citation>
    <scope>NUCLEOTIDE SEQUENCE [LARGE SCALE GENOMIC DNA]</scope>
    <source>
        <strain evidence="3">CGMCC 4.3530</strain>
    </source>
</reference>
<feature type="signal peptide" evidence="1">
    <location>
        <begin position="1"/>
        <end position="20"/>
    </location>
</feature>
<dbReference type="OrthoDB" id="9771966at2"/>
<dbReference type="STRING" id="418495.SAMN05216215_101021"/>
<gene>
    <name evidence="2" type="ORF">SAMN05216215_101021</name>
</gene>
<feature type="chain" id="PRO_5038719156" evidence="1">
    <location>
        <begin position="21"/>
        <end position="423"/>
    </location>
</feature>
<evidence type="ECO:0000313" key="3">
    <source>
        <dbReference type="Proteomes" id="UP000199529"/>
    </source>
</evidence>
<organism evidence="2 3">
    <name type="scientific">Saccharopolyspora shandongensis</name>
    <dbReference type="NCBI Taxonomy" id="418495"/>
    <lineage>
        <taxon>Bacteria</taxon>
        <taxon>Bacillati</taxon>
        <taxon>Actinomycetota</taxon>
        <taxon>Actinomycetes</taxon>
        <taxon>Pseudonocardiales</taxon>
        <taxon>Pseudonocardiaceae</taxon>
        <taxon>Saccharopolyspora</taxon>
    </lineage>
</organism>
<evidence type="ECO:0000256" key="1">
    <source>
        <dbReference type="SAM" id="SignalP"/>
    </source>
</evidence>
<dbReference type="PANTHER" id="PTHR10151">
    <property type="entry name" value="ECTONUCLEOTIDE PYROPHOSPHATASE/PHOSPHODIESTERASE"/>
    <property type="match status" value="1"/>
</dbReference>
<sequence>MRLRRALACAVAAAAAITLAVTPTPAIGHGSAGPRADHVVLVVWDGFDSEYRHRVATPNLDALARHGAITDSTGVMQTITSPSMASLATGAFPERHLNTAYVYDAATNVATGQSRAMAAETLAQSLGAQGRTVASIQWFILQNYGTTYGDPKALYTQPGGTCDKRVDQFTDLMAGRPVISNGTPVTVPEIPDFTAVYCNDLDALGHQVGADDPQLAVQMAEMDRQLGRIVQATKDAGTYGRTAFLIVGDHGMTTFDKAFGNDVLTAIAEAGFKGEFLGSGASPAADTDVAIVVGGNGSLHMRGAAADPGAIARIRANIEKLPQVRAVFGKPEQRMMRMSPAIGELLVEPKPGWTVDPNPPAAPAGRHGSTTELQTTFLIAGAGVRPNARVVPSHVDVAPTISELLGVPAPTGAQGRVLREALR</sequence>
<keyword evidence="3" id="KW-1185">Reference proteome</keyword>
<dbReference type="SUPFAM" id="SSF53649">
    <property type="entry name" value="Alkaline phosphatase-like"/>
    <property type="match status" value="1"/>
</dbReference>
<name>A0A1H3B0P2_9PSEU</name>
<dbReference type="GO" id="GO:0016787">
    <property type="term" value="F:hydrolase activity"/>
    <property type="evidence" value="ECO:0007669"/>
    <property type="project" value="UniProtKB-ARBA"/>
</dbReference>
<dbReference type="PANTHER" id="PTHR10151:SF120">
    <property type="entry name" value="BIS(5'-ADENOSYL)-TRIPHOSPHATASE"/>
    <property type="match status" value="1"/>
</dbReference>
<dbReference type="InterPro" id="IPR002591">
    <property type="entry name" value="Phosphodiest/P_Trfase"/>
</dbReference>
<protein>
    <submittedName>
        <fullName evidence="2">Predicted pyrophosphatase or phosphodiesterase, AlkP superfamily</fullName>
    </submittedName>
</protein>
<dbReference type="EMBL" id="FNOK01000010">
    <property type="protein sequence ID" value="SDX35473.1"/>
    <property type="molecule type" value="Genomic_DNA"/>
</dbReference>
<evidence type="ECO:0000313" key="2">
    <source>
        <dbReference type="EMBL" id="SDX35473.1"/>
    </source>
</evidence>
<dbReference type="Pfam" id="PF01663">
    <property type="entry name" value="Phosphodiest"/>
    <property type="match status" value="1"/>
</dbReference>
<dbReference type="RefSeq" id="WP_093265289.1">
    <property type="nucleotide sequence ID" value="NZ_FNOK01000010.1"/>
</dbReference>
<dbReference type="Proteomes" id="UP000199529">
    <property type="component" value="Unassembled WGS sequence"/>
</dbReference>
<dbReference type="InterPro" id="IPR017850">
    <property type="entry name" value="Alkaline_phosphatase_core_sf"/>
</dbReference>
<dbReference type="AlphaFoldDB" id="A0A1H3B0P2"/>
<dbReference type="Gene3D" id="3.40.720.10">
    <property type="entry name" value="Alkaline Phosphatase, subunit A"/>
    <property type="match status" value="1"/>
</dbReference>
<proteinExistence type="predicted"/>
<accession>A0A1H3B0P2</accession>
<keyword evidence="1" id="KW-0732">Signal</keyword>